<organism evidence="9 10">
    <name type="scientific">Labilithrix luteola</name>
    <dbReference type="NCBI Taxonomy" id="1391654"/>
    <lineage>
        <taxon>Bacteria</taxon>
        <taxon>Pseudomonadati</taxon>
        <taxon>Myxococcota</taxon>
        <taxon>Polyangia</taxon>
        <taxon>Polyangiales</taxon>
        <taxon>Labilitrichaceae</taxon>
        <taxon>Labilithrix</taxon>
    </lineage>
</organism>
<keyword evidence="5 9" id="KW-0418">Kinase</keyword>
<dbReference type="PROSITE" id="PS50113">
    <property type="entry name" value="PAC"/>
    <property type="match status" value="1"/>
</dbReference>
<evidence type="ECO:0000256" key="3">
    <source>
        <dbReference type="ARBA" id="ARBA00022553"/>
    </source>
</evidence>
<dbReference type="Proteomes" id="UP000064967">
    <property type="component" value="Chromosome"/>
</dbReference>
<dbReference type="Gene3D" id="2.10.70.100">
    <property type="match status" value="1"/>
</dbReference>
<feature type="domain" description="PAS" evidence="7">
    <location>
        <begin position="143"/>
        <end position="195"/>
    </location>
</feature>
<dbReference type="InterPro" id="IPR005467">
    <property type="entry name" value="His_kinase_dom"/>
</dbReference>
<dbReference type="InterPro" id="IPR035965">
    <property type="entry name" value="PAS-like_dom_sf"/>
</dbReference>
<evidence type="ECO:0000256" key="1">
    <source>
        <dbReference type="ARBA" id="ARBA00000085"/>
    </source>
</evidence>
<dbReference type="SMART" id="SM00388">
    <property type="entry name" value="HisKA"/>
    <property type="match status" value="1"/>
</dbReference>
<evidence type="ECO:0000259" key="7">
    <source>
        <dbReference type="PROSITE" id="PS50112"/>
    </source>
</evidence>
<dbReference type="Pfam" id="PF12860">
    <property type="entry name" value="PAS_7"/>
    <property type="match status" value="1"/>
</dbReference>
<dbReference type="InterPro" id="IPR001610">
    <property type="entry name" value="PAC"/>
</dbReference>
<comment type="catalytic activity">
    <reaction evidence="1">
        <text>ATP + protein L-histidine = ADP + protein N-phospho-L-histidine.</text>
        <dbReference type="EC" id="2.7.13.3"/>
    </reaction>
</comment>
<evidence type="ECO:0000256" key="5">
    <source>
        <dbReference type="ARBA" id="ARBA00022777"/>
    </source>
</evidence>
<dbReference type="PROSITE" id="PS50112">
    <property type="entry name" value="PAS"/>
    <property type="match status" value="1"/>
</dbReference>
<dbReference type="EMBL" id="CP012333">
    <property type="protein sequence ID" value="AKU96667.1"/>
    <property type="molecule type" value="Genomic_DNA"/>
</dbReference>
<dbReference type="InterPro" id="IPR052162">
    <property type="entry name" value="Sensor_kinase/Photoreceptor"/>
</dbReference>
<dbReference type="InterPro" id="IPR013655">
    <property type="entry name" value="PAS_fold_3"/>
</dbReference>
<dbReference type="PRINTS" id="PR00344">
    <property type="entry name" value="BCTRLSENSOR"/>
</dbReference>
<dbReference type="SMART" id="SM00387">
    <property type="entry name" value="HATPase_c"/>
    <property type="match status" value="1"/>
</dbReference>
<evidence type="ECO:0000256" key="4">
    <source>
        <dbReference type="ARBA" id="ARBA00022679"/>
    </source>
</evidence>
<protein>
    <recommendedName>
        <fullName evidence="2">histidine kinase</fullName>
        <ecNumber evidence="2">2.7.13.3</ecNumber>
    </recommendedName>
</protein>
<dbReference type="KEGG" id="llu:AKJ09_03331"/>
<dbReference type="InterPro" id="IPR000700">
    <property type="entry name" value="PAS-assoc_C"/>
</dbReference>
<dbReference type="AlphaFoldDB" id="A0A0K1PT22"/>
<dbReference type="STRING" id="1391654.AKJ09_03331"/>
<dbReference type="InterPro" id="IPR000014">
    <property type="entry name" value="PAS"/>
</dbReference>
<dbReference type="PROSITE" id="PS50109">
    <property type="entry name" value="HIS_KIN"/>
    <property type="match status" value="1"/>
</dbReference>
<dbReference type="Gene3D" id="1.10.287.130">
    <property type="match status" value="1"/>
</dbReference>
<dbReference type="OrthoDB" id="5524356at2"/>
<evidence type="ECO:0000259" key="6">
    <source>
        <dbReference type="PROSITE" id="PS50109"/>
    </source>
</evidence>
<dbReference type="InterPro" id="IPR003661">
    <property type="entry name" value="HisK_dim/P_dom"/>
</dbReference>
<keyword evidence="4" id="KW-0808">Transferase</keyword>
<sequence length="602" mass="67099">MTSSDIDTLRPLLQKMPAAMWAADGDLRVTFAFGRSLADLGMQSIVGKTIDEVFGVRALAGSGVIDHHRIALQGQRQLFRYDFRGRRYDLLVDPVQGVDGEVNGCVGVAMDVTELRDTELRLANEVWLVEARSLARIGSWSWDETNDSFSWSDEMYGIFGVPTEEGAPPASLLAFVHPDDVGYVQASVRRAQRGGAPFTFEYRICRPDGLVRTLHARGQRIHGSMQSSRVVGTCWDVTDLGTASSWPERSAALLRAALEATADGILVVNRRGDVVTYNQRFLELWRIPTDIAERSDNAALIRFVKSQLIEPDSFTSLVRENHADPEGEYYYVLHFLDGRVYERCARPHRVGTEVLGRVLSFRDVTEREHLLAQAQHAVRQRDEFLSIAAHEIRGPITSIRLAVQHLQRIPRTSESVPKVLEIIEREQRRLVSFVDELLDLGRIRAVGLHFEIHTVDLTEVVREVTSRMASDLARAGSTLVLRDDEKVIGQWDRLRLDQVVTNLLSNAIKFGNGKPIEIEVLSSEGRASLSVRDHGIGVAPEMRERIFQPFERGVSVRNYGGLGLGLYIVRTIAETLGGTVNVENHPGGGAIFKVDLPLARGA</sequence>
<dbReference type="InterPro" id="IPR036097">
    <property type="entry name" value="HisK_dim/P_sf"/>
</dbReference>
<dbReference type="Pfam" id="PF08447">
    <property type="entry name" value="PAS_3"/>
    <property type="match status" value="1"/>
</dbReference>
<dbReference type="Pfam" id="PF00512">
    <property type="entry name" value="HisKA"/>
    <property type="match status" value="1"/>
</dbReference>
<dbReference type="Pfam" id="PF02518">
    <property type="entry name" value="HATPase_c"/>
    <property type="match status" value="1"/>
</dbReference>
<reference evidence="9 10" key="1">
    <citation type="submission" date="2015-08" db="EMBL/GenBank/DDBJ databases">
        <authorList>
            <person name="Babu N.S."/>
            <person name="Beckwith C.J."/>
            <person name="Beseler K.G."/>
            <person name="Brison A."/>
            <person name="Carone J.V."/>
            <person name="Caskin T.P."/>
            <person name="Diamond M."/>
            <person name="Durham M.E."/>
            <person name="Foxe J.M."/>
            <person name="Go M."/>
            <person name="Henderson B.A."/>
            <person name="Jones I.B."/>
            <person name="McGettigan J.A."/>
            <person name="Micheletti S.J."/>
            <person name="Nasrallah M.E."/>
            <person name="Ortiz D."/>
            <person name="Piller C.R."/>
            <person name="Privatt S.R."/>
            <person name="Schneider S.L."/>
            <person name="Sharp S."/>
            <person name="Smith T.C."/>
            <person name="Stanton J.D."/>
            <person name="Ullery H.E."/>
            <person name="Wilson R.J."/>
            <person name="Serrano M.G."/>
            <person name="Buck G."/>
            <person name="Lee V."/>
            <person name="Wang Y."/>
            <person name="Carvalho R."/>
            <person name="Voegtly L."/>
            <person name="Shi R."/>
            <person name="Duckworth R."/>
            <person name="Johnson A."/>
            <person name="Loviza R."/>
            <person name="Walstead R."/>
            <person name="Shah Z."/>
            <person name="Kiflezghi M."/>
            <person name="Wade K."/>
            <person name="Ball S.L."/>
            <person name="Bradley K.W."/>
            <person name="Asai D.J."/>
            <person name="Bowman C.A."/>
            <person name="Russell D.A."/>
            <person name="Pope W.H."/>
            <person name="Jacobs-Sera D."/>
            <person name="Hendrix R.W."/>
            <person name="Hatfull G.F."/>
        </authorList>
    </citation>
    <scope>NUCLEOTIDE SEQUENCE [LARGE SCALE GENOMIC DNA]</scope>
    <source>
        <strain evidence="9 10">DSM 27648</strain>
    </source>
</reference>
<dbReference type="InterPro" id="IPR036890">
    <property type="entry name" value="HATPase_C_sf"/>
</dbReference>
<gene>
    <name evidence="9" type="ORF">AKJ09_03331</name>
</gene>
<dbReference type="InterPro" id="IPR003594">
    <property type="entry name" value="HATPase_dom"/>
</dbReference>
<feature type="domain" description="Histidine kinase" evidence="6">
    <location>
        <begin position="387"/>
        <end position="600"/>
    </location>
</feature>
<dbReference type="Gene3D" id="3.30.450.20">
    <property type="entry name" value="PAS domain"/>
    <property type="match status" value="3"/>
</dbReference>
<keyword evidence="3" id="KW-0597">Phosphoprotein</keyword>
<accession>A0A0K1PT22</accession>
<dbReference type="SMART" id="SM00091">
    <property type="entry name" value="PAS"/>
    <property type="match status" value="2"/>
</dbReference>
<evidence type="ECO:0000259" key="8">
    <source>
        <dbReference type="PROSITE" id="PS50113"/>
    </source>
</evidence>
<dbReference type="CDD" id="cd00130">
    <property type="entry name" value="PAS"/>
    <property type="match status" value="1"/>
</dbReference>
<name>A0A0K1PT22_9BACT</name>
<dbReference type="PANTHER" id="PTHR43304">
    <property type="entry name" value="PHYTOCHROME-LIKE PROTEIN CPH1"/>
    <property type="match status" value="1"/>
</dbReference>
<dbReference type="SUPFAM" id="SSF55874">
    <property type="entry name" value="ATPase domain of HSP90 chaperone/DNA topoisomerase II/histidine kinase"/>
    <property type="match status" value="1"/>
</dbReference>
<dbReference type="SUPFAM" id="SSF47384">
    <property type="entry name" value="Homodimeric domain of signal transducing histidine kinase"/>
    <property type="match status" value="1"/>
</dbReference>
<feature type="domain" description="PAC" evidence="8">
    <location>
        <begin position="72"/>
        <end position="124"/>
    </location>
</feature>
<dbReference type="CDD" id="cd00082">
    <property type="entry name" value="HisKA"/>
    <property type="match status" value="1"/>
</dbReference>
<dbReference type="EC" id="2.7.13.3" evidence="2"/>
<dbReference type="InterPro" id="IPR004358">
    <property type="entry name" value="Sig_transdc_His_kin-like_C"/>
</dbReference>
<dbReference type="PANTHER" id="PTHR43304:SF1">
    <property type="entry name" value="PAC DOMAIN-CONTAINING PROTEIN"/>
    <property type="match status" value="1"/>
</dbReference>
<keyword evidence="10" id="KW-1185">Reference proteome</keyword>
<evidence type="ECO:0000256" key="2">
    <source>
        <dbReference type="ARBA" id="ARBA00012438"/>
    </source>
</evidence>
<dbReference type="SMART" id="SM00086">
    <property type="entry name" value="PAC"/>
    <property type="match status" value="2"/>
</dbReference>
<dbReference type="SUPFAM" id="SSF55785">
    <property type="entry name" value="PYP-like sensor domain (PAS domain)"/>
    <property type="match status" value="3"/>
</dbReference>
<dbReference type="RefSeq" id="WP_146647917.1">
    <property type="nucleotide sequence ID" value="NZ_CP012333.1"/>
</dbReference>
<evidence type="ECO:0000313" key="10">
    <source>
        <dbReference type="Proteomes" id="UP000064967"/>
    </source>
</evidence>
<evidence type="ECO:0000313" key="9">
    <source>
        <dbReference type="EMBL" id="AKU96667.1"/>
    </source>
</evidence>
<dbReference type="GO" id="GO:0000155">
    <property type="term" value="F:phosphorelay sensor kinase activity"/>
    <property type="evidence" value="ECO:0007669"/>
    <property type="project" value="InterPro"/>
</dbReference>
<dbReference type="Gene3D" id="3.30.565.10">
    <property type="entry name" value="Histidine kinase-like ATPase, C-terminal domain"/>
    <property type="match status" value="1"/>
</dbReference>
<proteinExistence type="predicted"/>